<dbReference type="Proteomes" id="UP000269940">
    <property type="component" value="Segment"/>
</dbReference>
<keyword evidence="2" id="KW-1185">Reference proteome</keyword>
<gene>
    <name evidence="1" type="ORF">Aci05_080</name>
</gene>
<proteinExistence type="predicted"/>
<name>A0A386KAW9_9CAUD</name>
<sequence length="127" mass="14426">MTKKLVRGPDRIPPPERQVSFSELTVGDKKIELVLEKCGVDFVLEKLWGFDTKHNSGTPEGFYEVKECQHRNRDGKIVTGKLYIGVERLDDEWILQGAPSEKAKLAAKQDLSLYRELSSMSRSIQSC</sequence>
<dbReference type="EMBL" id="MH746814">
    <property type="protein sequence ID" value="AYD82393.1"/>
    <property type="molecule type" value="Genomic_DNA"/>
</dbReference>
<evidence type="ECO:0000313" key="1">
    <source>
        <dbReference type="EMBL" id="AYD82393.1"/>
    </source>
</evidence>
<evidence type="ECO:0000313" key="2">
    <source>
        <dbReference type="Proteomes" id="UP000269940"/>
    </source>
</evidence>
<reference evidence="1 2" key="1">
    <citation type="submission" date="2018-08" db="EMBL/GenBank/DDBJ databases">
        <title>Complete genome sequence of five Acinetobacter baumannii phages from Abidjan, Cote d'Ivoire.</title>
        <authorList>
            <person name="Essoh C."/>
            <person name="Vernadet J.-P."/>
            <person name="Vergnaud G."/>
            <person name="Resch G."/>
            <person name="Pourcel C."/>
        </authorList>
    </citation>
    <scope>NUCLEOTIDE SEQUENCE [LARGE SCALE GENOMIC DNA]</scope>
</reference>
<organism evidence="1 2">
    <name type="scientific">Acinetobacter phage vB_AbaM_B09_Aci05</name>
    <dbReference type="NCBI Taxonomy" id="2315458"/>
    <lineage>
        <taxon>Viruses</taxon>
        <taxon>Duplodnaviria</taxon>
        <taxon>Heunggongvirae</taxon>
        <taxon>Uroviricota</taxon>
        <taxon>Caudoviricetes</taxon>
        <taxon>Saclayvirus</taxon>
        <taxon>Saclayvirus Aci05</taxon>
    </lineage>
</organism>
<accession>A0A386KAW9</accession>
<protein>
    <submittedName>
        <fullName evidence="1">Uncharacterized protein</fullName>
    </submittedName>
</protein>